<evidence type="ECO:0000313" key="2">
    <source>
        <dbReference type="EMBL" id="POM79499.1"/>
    </source>
</evidence>
<evidence type="ECO:0000256" key="1">
    <source>
        <dbReference type="SAM" id="MobiDB-lite"/>
    </source>
</evidence>
<feature type="compositionally biased region" description="Low complexity" evidence="1">
    <location>
        <begin position="119"/>
        <end position="132"/>
    </location>
</feature>
<keyword evidence="3" id="KW-1185">Reference proteome</keyword>
<feature type="non-terminal residue" evidence="2">
    <location>
        <position position="132"/>
    </location>
</feature>
<feature type="compositionally biased region" description="Low complexity" evidence="1">
    <location>
        <begin position="21"/>
        <end position="35"/>
    </location>
</feature>
<comment type="caution">
    <text evidence="2">The sequence shown here is derived from an EMBL/GenBank/DDBJ whole genome shotgun (WGS) entry which is preliminary data.</text>
</comment>
<sequence>MASLSDEETARALCAFQHTEPLPTQRRQPLQQPLRSTMPHLAPDGLATFGYPSNSTTYHMVPMSRRNEAASVLMGMHTPSTSSGDWRRLQQRAIQDQIEQQQRELQQQMQQQQRREMHVQLQEQTQEQRIQQ</sequence>
<evidence type="ECO:0000313" key="3">
    <source>
        <dbReference type="Proteomes" id="UP000237271"/>
    </source>
</evidence>
<name>A0A2P4YP17_9STRA</name>
<protein>
    <submittedName>
        <fullName evidence="2">Uncharacterized protein</fullName>
    </submittedName>
</protein>
<feature type="region of interest" description="Disordered" evidence="1">
    <location>
        <begin position="105"/>
        <end position="132"/>
    </location>
</feature>
<gene>
    <name evidence="2" type="ORF">PHPALM_2819</name>
</gene>
<accession>A0A2P4YP17</accession>
<dbReference type="EMBL" id="NCKW01001443">
    <property type="protein sequence ID" value="POM79499.1"/>
    <property type="molecule type" value="Genomic_DNA"/>
</dbReference>
<reference evidence="2 3" key="1">
    <citation type="journal article" date="2017" name="Genome Biol. Evol.">
        <title>Phytophthora megakarya and P. palmivora, closely related causal agents of cacao black pod rot, underwent increases in genome sizes and gene numbers by different mechanisms.</title>
        <authorList>
            <person name="Ali S.S."/>
            <person name="Shao J."/>
            <person name="Lary D.J."/>
            <person name="Kronmiller B."/>
            <person name="Shen D."/>
            <person name="Strem M.D."/>
            <person name="Amoako-Attah I."/>
            <person name="Akrofi A.Y."/>
            <person name="Begoude B.A."/>
            <person name="Ten Hoopen G.M."/>
            <person name="Coulibaly K."/>
            <person name="Kebe B.I."/>
            <person name="Melnick R.L."/>
            <person name="Guiltinan M.J."/>
            <person name="Tyler B.M."/>
            <person name="Meinhardt L.W."/>
            <person name="Bailey B.A."/>
        </authorList>
    </citation>
    <scope>NUCLEOTIDE SEQUENCE [LARGE SCALE GENOMIC DNA]</scope>
    <source>
        <strain evidence="3">sbr112.9</strain>
    </source>
</reference>
<organism evidence="2 3">
    <name type="scientific">Phytophthora palmivora</name>
    <dbReference type="NCBI Taxonomy" id="4796"/>
    <lineage>
        <taxon>Eukaryota</taxon>
        <taxon>Sar</taxon>
        <taxon>Stramenopiles</taxon>
        <taxon>Oomycota</taxon>
        <taxon>Peronosporomycetes</taxon>
        <taxon>Peronosporales</taxon>
        <taxon>Peronosporaceae</taxon>
        <taxon>Phytophthora</taxon>
    </lineage>
</organism>
<dbReference type="AlphaFoldDB" id="A0A2P4YP17"/>
<dbReference type="OrthoDB" id="129949at2759"/>
<dbReference type="Proteomes" id="UP000237271">
    <property type="component" value="Unassembled WGS sequence"/>
</dbReference>
<feature type="region of interest" description="Disordered" evidence="1">
    <location>
        <begin position="1"/>
        <end position="48"/>
    </location>
</feature>
<proteinExistence type="predicted"/>